<keyword evidence="4" id="KW-1185">Reference proteome</keyword>
<name>A0A512JGF9_9HYPH</name>
<dbReference type="Pfam" id="PF00857">
    <property type="entry name" value="Isochorismatase"/>
    <property type="match status" value="1"/>
</dbReference>
<protein>
    <submittedName>
        <fullName evidence="3">Cysteine hydrolase</fullName>
    </submittedName>
</protein>
<dbReference type="Proteomes" id="UP000321750">
    <property type="component" value="Unassembled WGS sequence"/>
</dbReference>
<dbReference type="EMBL" id="BJZV01000004">
    <property type="protein sequence ID" value="GEP09054.1"/>
    <property type="molecule type" value="Genomic_DNA"/>
</dbReference>
<feature type="domain" description="Isochorismatase-like" evidence="2">
    <location>
        <begin position="17"/>
        <end position="191"/>
    </location>
</feature>
<dbReference type="InterPro" id="IPR036380">
    <property type="entry name" value="Isochorismatase-like_sf"/>
</dbReference>
<gene>
    <name evidence="3" type="ORF">MGN01_08990</name>
</gene>
<dbReference type="InterPro" id="IPR050272">
    <property type="entry name" value="Isochorismatase-like_hydrls"/>
</dbReference>
<evidence type="ECO:0000313" key="4">
    <source>
        <dbReference type="Proteomes" id="UP000321750"/>
    </source>
</evidence>
<sequence length="211" mass="23447">MRKPFGLRFGPLNERCAHLCVDAQRMFAEETAWHTPWLSRVLPNVARIATSHPGRTIFTRFLPARSPTECSGAWRRYYEEWPSMTLNALGEEMTELCPSLAGLVPPARIIDKRVYSPWMEPDLDMLLADWNIDTLIVTGGETDVCVLASVLGAVDRGYRVILAADGLCSSADETHDAMMTLYGSRFGEQIELTETSEILAAWPAAQQASVA</sequence>
<dbReference type="RefSeq" id="WP_147045399.1">
    <property type="nucleotide sequence ID" value="NZ_BJZV01000004.1"/>
</dbReference>
<dbReference type="OrthoDB" id="9811489at2"/>
<dbReference type="SUPFAM" id="SSF52499">
    <property type="entry name" value="Isochorismatase-like hydrolases"/>
    <property type="match status" value="1"/>
</dbReference>
<dbReference type="CDD" id="cd00431">
    <property type="entry name" value="cysteine_hydrolases"/>
    <property type="match status" value="1"/>
</dbReference>
<evidence type="ECO:0000313" key="3">
    <source>
        <dbReference type="EMBL" id="GEP09054.1"/>
    </source>
</evidence>
<comment type="caution">
    <text evidence="3">The sequence shown here is derived from an EMBL/GenBank/DDBJ whole genome shotgun (WGS) entry which is preliminary data.</text>
</comment>
<organism evidence="3 4">
    <name type="scientific">Methylobacterium gnaphalii</name>
    <dbReference type="NCBI Taxonomy" id="1010610"/>
    <lineage>
        <taxon>Bacteria</taxon>
        <taxon>Pseudomonadati</taxon>
        <taxon>Pseudomonadota</taxon>
        <taxon>Alphaproteobacteria</taxon>
        <taxon>Hyphomicrobiales</taxon>
        <taxon>Methylobacteriaceae</taxon>
        <taxon>Methylobacterium</taxon>
    </lineage>
</organism>
<proteinExistence type="predicted"/>
<evidence type="ECO:0000259" key="2">
    <source>
        <dbReference type="Pfam" id="PF00857"/>
    </source>
</evidence>
<dbReference type="PANTHER" id="PTHR43540:SF6">
    <property type="entry name" value="ISOCHORISMATASE-LIKE DOMAIN-CONTAINING PROTEIN"/>
    <property type="match status" value="1"/>
</dbReference>
<dbReference type="InterPro" id="IPR000868">
    <property type="entry name" value="Isochorismatase-like_dom"/>
</dbReference>
<dbReference type="AlphaFoldDB" id="A0A512JGF9"/>
<accession>A0A512JGF9</accession>
<keyword evidence="1 3" id="KW-0378">Hydrolase</keyword>
<dbReference type="PANTHER" id="PTHR43540">
    <property type="entry name" value="PEROXYUREIDOACRYLATE/UREIDOACRYLATE AMIDOHYDROLASE-RELATED"/>
    <property type="match status" value="1"/>
</dbReference>
<dbReference type="GO" id="GO:0016787">
    <property type="term" value="F:hydrolase activity"/>
    <property type="evidence" value="ECO:0007669"/>
    <property type="project" value="UniProtKB-KW"/>
</dbReference>
<dbReference type="Gene3D" id="3.40.50.850">
    <property type="entry name" value="Isochorismatase-like"/>
    <property type="match status" value="1"/>
</dbReference>
<reference evidence="3 4" key="1">
    <citation type="submission" date="2019-07" db="EMBL/GenBank/DDBJ databases">
        <title>Whole genome shotgun sequence of Methylobacterium gnaphalii NBRC 107716.</title>
        <authorList>
            <person name="Hosoyama A."/>
            <person name="Uohara A."/>
            <person name="Ohji S."/>
            <person name="Ichikawa N."/>
        </authorList>
    </citation>
    <scope>NUCLEOTIDE SEQUENCE [LARGE SCALE GENOMIC DNA]</scope>
    <source>
        <strain evidence="3 4">NBRC 107716</strain>
    </source>
</reference>
<evidence type="ECO:0000256" key="1">
    <source>
        <dbReference type="ARBA" id="ARBA00022801"/>
    </source>
</evidence>